<evidence type="ECO:0000256" key="1">
    <source>
        <dbReference type="SAM" id="SignalP"/>
    </source>
</evidence>
<proteinExistence type="predicted"/>
<accession>A0A0S1SJB6</accession>
<accession>A0A0S1SWY0</accession>
<gene>
    <name evidence="2" type="ORF">PeribacterD1_1074</name>
</gene>
<protein>
    <recommendedName>
        <fullName evidence="4">Secreted protein</fullName>
    </recommendedName>
</protein>
<feature type="signal peptide" evidence="1">
    <location>
        <begin position="1"/>
        <end position="30"/>
    </location>
</feature>
<evidence type="ECO:0008006" key="4">
    <source>
        <dbReference type="Google" id="ProtNLM"/>
    </source>
</evidence>
<accession>A0A0S1SQ87</accession>
<keyword evidence="1" id="KW-0732">Signal</keyword>
<accession>A0A0S1SRT5</accession>
<name>A0A0S1SJB6_9BACT</name>
<dbReference type="Proteomes" id="UP000069135">
    <property type="component" value="Chromosome"/>
</dbReference>
<accession>A0A0S1STG1</accession>
<organism evidence="2 3">
    <name type="scientific">Candidatus Peribacter riflensis</name>
    <dbReference type="NCBI Taxonomy" id="1735162"/>
    <lineage>
        <taxon>Bacteria</taxon>
        <taxon>Candidatus Peregrinibacteriota</taxon>
        <taxon>Candidatus Peribacteria</taxon>
        <taxon>Candidatus Peribacterales</taxon>
        <taxon>Candidatus Peribacteraceae</taxon>
        <taxon>Candidatus Peribacter</taxon>
    </lineage>
</organism>
<reference evidence="2 3" key="2">
    <citation type="journal article" date="2016" name="PeerJ">
        <title>Analysis of five complete genome sequences for members of the class Peribacteria in the recently recognized Peregrinibacteria bacterial phylum.</title>
        <authorList>
            <person name="Anantharaman K."/>
            <person name="Brown C.T."/>
            <person name="Burstein D."/>
            <person name="Castelle C.J."/>
            <person name="Probst A.J."/>
            <person name="Thomas B.C."/>
            <person name="Williams K.H."/>
            <person name="Banfield J.F."/>
        </authorList>
    </citation>
    <scope>NUCLEOTIDE SEQUENCE [LARGE SCALE GENOMIC DNA]</scope>
    <source>
        <strain evidence="2">RIFOXYD1_FULL_PER-ii_59_16</strain>
    </source>
</reference>
<dbReference type="AlphaFoldDB" id="A0A0S1SJB6"/>
<evidence type="ECO:0000313" key="2">
    <source>
        <dbReference type="EMBL" id="ALM13736.1"/>
    </source>
</evidence>
<sequence length="128" mass="14984">MAHTPTRLLTGTLSVVTLLSSLLLAIPAQASSANYRYDWDIEWLQQTNGGFVSEYFYDPTLFYYTLPSRAKSFALHSFHRQNYYKTYHTFPPPVDYQREPTPRELTACGNYTFSRYDRVPPFGYECQR</sequence>
<feature type="chain" id="PRO_5009797843" description="Secreted protein" evidence="1">
    <location>
        <begin position="31"/>
        <end position="128"/>
    </location>
</feature>
<dbReference type="EMBL" id="CP013065">
    <property type="protein sequence ID" value="ALM13736.1"/>
    <property type="molecule type" value="Genomic_DNA"/>
</dbReference>
<evidence type="ECO:0000313" key="3">
    <source>
        <dbReference type="Proteomes" id="UP000069135"/>
    </source>
</evidence>
<reference evidence="3" key="1">
    <citation type="submission" date="2015-10" db="EMBL/GenBank/DDBJ databases">
        <title>Analysis of five complete genome sequences for members of the class Peribacteria in the recently recognized Peregrinibacteria bacterial phylum.</title>
        <authorList>
            <person name="Anantharaman K."/>
            <person name="Brown C.T."/>
            <person name="Burstein D."/>
            <person name="Castelle C.J."/>
            <person name="Probst A.J."/>
            <person name="Thomas B.C."/>
            <person name="Williams K.H."/>
            <person name="Banfield J.F."/>
        </authorList>
    </citation>
    <scope>NUCLEOTIDE SEQUENCE [LARGE SCALE GENOMIC DNA]</scope>
</reference>
<dbReference type="KEGG" id="prf:PeribacterA2_1074"/>